<protein>
    <submittedName>
        <fullName evidence="2">Uncharacterized protein</fullName>
    </submittedName>
</protein>
<name>A0A7M1W2S1_VIBPH</name>
<gene>
    <name evidence="2" type="ORF">VP321_00019</name>
    <name evidence="1" type="ORF">VP36_00020</name>
</gene>
<dbReference type="Gene3D" id="3.40.50.11110">
    <property type="entry name" value="Sialyltransferase, C-terminal GT-B Rossman nucleotide-binding domain"/>
    <property type="match status" value="1"/>
</dbReference>
<evidence type="ECO:0000313" key="2">
    <source>
        <dbReference type="EMBL" id="QOS21296.1"/>
    </source>
</evidence>
<dbReference type="RefSeq" id="WP_140210551.1">
    <property type="nucleotide sequence ID" value="NZ_NNCI01000068.1"/>
</dbReference>
<evidence type="ECO:0000313" key="1">
    <source>
        <dbReference type="EMBL" id="QOS18528.1"/>
    </source>
</evidence>
<sequence length="314" mass="36783">MNLIICQSPKYLEKSLSLFHEQSDSIILIREVSGVYNFLIDNGFVEKKRLLFVPVYKRNNILNLIKNIYVIKKFCFLNRNKFNDVYLFTNDNDFTTMSILSSLSIKGKLYFEVFNELLFENNFLVELLNKLAFNVKSFQCEKGQAYDFLKSDREKISIGFKVRDYSGVKYKVLCRDNIRNVLLVDSNDEENLNLNCVQDVYLRILEYSRESNISIYIKGHPRLGLSKTLQGRENVTYLDSNIPFELLDLSKFDKVFGFYSTGLCCTQILSFSYSLLPLCKSKKEDYYKEYLKNNGFPLSSFIYSFNELHNVLDS</sequence>
<accession>A0A7M1W2S1</accession>
<dbReference type="EMBL" id="MT898108">
    <property type="protein sequence ID" value="QOS18528.1"/>
    <property type="molecule type" value="Genomic_DNA"/>
</dbReference>
<organism evidence="2">
    <name type="scientific">Vibrio parahaemolyticus</name>
    <dbReference type="NCBI Taxonomy" id="670"/>
    <lineage>
        <taxon>Bacteria</taxon>
        <taxon>Pseudomonadati</taxon>
        <taxon>Pseudomonadota</taxon>
        <taxon>Gammaproteobacteria</taxon>
        <taxon>Vibrionales</taxon>
        <taxon>Vibrionaceae</taxon>
        <taxon>Vibrio</taxon>
    </lineage>
</organism>
<dbReference type="Pfam" id="PF07388">
    <property type="entry name" value="A-2_8-polyST"/>
    <property type="match status" value="1"/>
</dbReference>
<reference evidence="2" key="1">
    <citation type="submission" date="2020-08" db="EMBL/GenBank/DDBJ databases">
        <title>Genetic structure, function and evolution of capsule biosynthesis loci in Vibrio parahaemolyticus.</title>
        <authorList>
            <person name="Li L."/>
            <person name="Bian S."/>
        </authorList>
    </citation>
    <scope>NUCLEOTIDE SEQUENCE</scope>
    <source>
        <strain evidence="2">VP321</strain>
        <strain evidence="1">VP36</strain>
    </source>
</reference>
<proteinExistence type="predicted"/>
<dbReference type="InterPro" id="IPR010866">
    <property type="entry name" value="A-2_8-polyST"/>
</dbReference>
<dbReference type="EMBL" id="MT898183">
    <property type="protein sequence ID" value="QOS21296.1"/>
    <property type="molecule type" value="Genomic_DNA"/>
</dbReference>
<dbReference type="AlphaFoldDB" id="A0A7M1W2S1"/>